<protein>
    <submittedName>
        <fullName evidence="2">Uncharacterized protein</fullName>
    </submittedName>
</protein>
<evidence type="ECO:0000313" key="3">
    <source>
        <dbReference type="Proteomes" id="UP000887567"/>
    </source>
</evidence>
<dbReference type="RefSeq" id="XP_020914573.1">
    <property type="nucleotide sequence ID" value="XM_021058914.2"/>
</dbReference>
<dbReference type="EnsemblMetazoa" id="XM_021058906.2">
    <property type="protein sequence ID" value="XP_020914565.1"/>
    <property type="gene ID" value="LOC110252137"/>
</dbReference>
<dbReference type="KEGG" id="epa:110252137"/>
<dbReference type="OrthoDB" id="5982518at2759"/>
<dbReference type="InterPro" id="IPR004245">
    <property type="entry name" value="DUF229"/>
</dbReference>
<sequence length="714" mass="81773">MFNIRYYKVIVKRYKYTIIALASIWVFIVYWYSKSLLSYVKIENMDLGLIGDFSCDKSVLPDKCAFNVRPFPYGKKYCSMMSQCQGFVYNSGLNMVVLKNTVKGAAKYSPGFELHIKSYYHDSVNITLEECAATIEKESTNSGLACNLPKINPFDESLMGLIKDKQLDCKGTPVTRYEDGILTFMTDGNSIDKVTYETITRENQDFGYGVGKTGTLTRTQNTAVLNEDSVRVIYYENSQKQVDFHMSISPSQVAVSRQGEKPNIPLDIMVLGFDSTSLSHFQRKLPKVKKILQEDLEAWVYNGYSIVGDGTTPAFLAMLAGKDEKELSEARKSKNGDYIDKWPFIFKKLHQHGYATFFSEDQAKYASVHYRLKGFYKQPVDHWMRHFWLAASDHTNGKEYWCLGTEPAYRKRFRNIKSFYKAYPKQRKFSFSFFTIGHDDVNALGYLQDDFVTFLKDMKSSGYLDNTFLVVMGDHGIRYGAIRKTMLGKLEERLPLLSISVPQWFKNQYPEHSRHLGINTNRLTSPYDLHATFQQILSKNHQKTYKHGQSLFTEISKSRTCDEAGNPEHFCPCVNWKPVDPHHKHIKQIGQETVNFINKLIQKENLQSKCAMLSLQKVSDPVYVAPNEHVQSFGGSADVDGRVVTKGAKPKGMCSYQVQVTTSPNGGVYEVTGHVTSMNPYVNPEISRLDEYRDQPKCIMESHPHMRKFCYCSI</sequence>
<dbReference type="OMA" id="NLANECI"/>
<dbReference type="InterPro" id="IPR017850">
    <property type="entry name" value="Alkaline_phosphatase_core_sf"/>
</dbReference>
<dbReference type="RefSeq" id="XP_020914565.1">
    <property type="nucleotide sequence ID" value="XM_021058906.2"/>
</dbReference>
<evidence type="ECO:0000313" key="2">
    <source>
        <dbReference type="EnsemblMetazoa" id="XP_020914573.1"/>
    </source>
</evidence>
<dbReference type="AlphaFoldDB" id="A0A913Y4B7"/>
<name>A0A913Y4B7_EXADI</name>
<reference evidence="2" key="1">
    <citation type="submission" date="2022-11" db="UniProtKB">
        <authorList>
            <consortium name="EnsemblMetazoa"/>
        </authorList>
    </citation>
    <scope>IDENTIFICATION</scope>
</reference>
<dbReference type="PANTHER" id="PTHR10974">
    <property type="entry name" value="FI08016P-RELATED"/>
    <property type="match status" value="1"/>
</dbReference>
<dbReference type="CDD" id="cd16021">
    <property type="entry name" value="ALP_like"/>
    <property type="match status" value="1"/>
</dbReference>
<dbReference type="Gene3D" id="3.40.720.10">
    <property type="entry name" value="Alkaline Phosphatase, subunit A"/>
    <property type="match status" value="1"/>
</dbReference>
<dbReference type="SUPFAM" id="SSF53649">
    <property type="entry name" value="Alkaline phosphatase-like"/>
    <property type="match status" value="1"/>
</dbReference>
<organism evidence="2 3">
    <name type="scientific">Exaiptasia diaphana</name>
    <name type="common">Tropical sea anemone</name>
    <name type="synonym">Aiptasia pulchella</name>
    <dbReference type="NCBI Taxonomy" id="2652724"/>
    <lineage>
        <taxon>Eukaryota</taxon>
        <taxon>Metazoa</taxon>
        <taxon>Cnidaria</taxon>
        <taxon>Anthozoa</taxon>
        <taxon>Hexacorallia</taxon>
        <taxon>Actiniaria</taxon>
        <taxon>Aiptasiidae</taxon>
        <taxon>Exaiptasia</taxon>
    </lineage>
</organism>
<dbReference type="Proteomes" id="UP000887567">
    <property type="component" value="Unplaced"/>
</dbReference>
<dbReference type="EnsemblMetazoa" id="XM_021058914.2">
    <property type="protein sequence ID" value="XP_020914573.1"/>
    <property type="gene ID" value="LOC110252137"/>
</dbReference>
<keyword evidence="1" id="KW-1133">Transmembrane helix</keyword>
<dbReference type="Pfam" id="PF02995">
    <property type="entry name" value="DUF229"/>
    <property type="match status" value="1"/>
</dbReference>
<dbReference type="GO" id="GO:0005615">
    <property type="term" value="C:extracellular space"/>
    <property type="evidence" value="ECO:0007669"/>
    <property type="project" value="TreeGrafter"/>
</dbReference>
<evidence type="ECO:0000256" key="1">
    <source>
        <dbReference type="SAM" id="Phobius"/>
    </source>
</evidence>
<dbReference type="GeneID" id="110252137"/>
<keyword evidence="1" id="KW-0812">Transmembrane</keyword>
<keyword evidence="1" id="KW-0472">Membrane</keyword>
<proteinExistence type="predicted"/>
<keyword evidence="3" id="KW-1185">Reference proteome</keyword>
<dbReference type="PANTHER" id="PTHR10974:SF1">
    <property type="entry name" value="FI08016P-RELATED"/>
    <property type="match status" value="1"/>
</dbReference>
<feature type="transmembrane region" description="Helical" evidence="1">
    <location>
        <begin position="14"/>
        <end position="32"/>
    </location>
</feature>
<dbReference type="FunFam" id="3.40.720.10:FF:000017">
    <property type="entry name" value="Predicted protein"/>
    <property type="match status" value="1"/>
</dbReference>
<accession>A0A913Y4B7</accession>